<evidence type="ECO:0000256" key="1">
    <source>
        <dbReference type="ARBA" id="ARBA00008075"/>
    </source>
</evidence>
<dbReference type="PROSITE" id="PS50082">
    <property type="entry name" value="WD_REPEATS_2"/>
    <property type="match status" value="1"/>
</dbReference>
<reference evidence="8 9" key="1">
    <citation type="submission" date="2023-10" db="EMBL/GenBank/DDBJ databases">
        <authorList>
            <person name="Maclean D."/>
            <person name="Macfadyen A."/>
        </authorList>
    </citation>
    <scope>NUCLEOTIDE SEQUENCE [LARGE SCALE GENOMIC DNA]</scope>
</reference>
<keyword evidence="5" id="KW-0804">Transcription</keyword>
<feature type="region of interest" description="Disordered" evidence="7">
    <location>
        <begin position="377"/>
        <end position="404"/>
    </location>
</feature>
<evidence type="ECO:0000313" key="9">
    <source>
        <dbReference type="Proteomes" id="UP001314263"/>
    </source>
</evidence>
<dbReference type="InterPro" id="IPR015943">
    <property type="entry name" value="WD40/YVTN_repeat-like_dom_sf"/>
</dbReference>
<sequence>MNAEVAYGYRERKAQAQAMGEVAHRLHCLQHLKLKTVIKESHCRPVRQLLFNAVDASCSNLFATVGGDQATVYDDMHMGDYIAVVLNFVNARTSHAAGQGLQALAWLSAEELSGHPNGDAFLAVAGSAGEIGVISLVEARVVSLITGHPGAVVSLSAVPGRPGMLTSLGRDGTVRFWDVVTQQRLATVPAEATAMAVSPGGDVLATGGRKGSLHLWQLQDNLDADPARSHLQASILVEDAEELASDSGAQHWEAVDSLRFLAGGRLASKSLDGRMLVWDTAQRLQLASWKVPGCSARGGRGEAGGFAATSSGGHICAGNSSGDVRVYDTHTGKQVALVSPIKVTGPVLACALSDDCRHLLAAVGNGYVFRYEYRKPKPSAPAVADADALDDDKDDAMSEDSTEQ</sequence>
<proteinExistence type="inferred from homology"/>
<dbReference type="InterPro" id="IPR019775">
    <property type="entry name" value="WD40_repeat_CS"/>
</dbReference>
<feature type="compositionally biased region" description="Acidic residues" evidence="7">
    <location>
        <begin position="387"/>
        <end position="404"/>
    </location>
</feature>
<name>A0AAV1ILA1_9CHLO</name>
<dbReference type="Gene3D" id="2.130.10.10">
    <property type="entry name" value="YVTN repeat-like/Quinoprotein amine dehydrogenase"/>
    <property type="match status" value="1"/>
</dbReference>
<evidence type="ECO:0000256" key="3">
    <source>
        <dbReference type="ARBA" id="ARBA00022737"/>
    </source>
</evidence>
<evidence type="ECO:0000313" key="8">
    <source>
        <dbReference type="EMBL" id="CAK0786987.1"/>
    </source>
</evidence>
<feature type="repeat" description="WD" evidence="6">
    <location>
        <begin position="145"/>
        <end position="187"/>
    </location>
</feature>
<dbReference type="InterPro" id="IPR001680">
    <property type="entry name" value="WD40_rpt"/>
</dbReference>
<dbReference type="Proteomes" id="UP001314263">
    <property type="component" value="Unassembled WGS sequence"/>
</dbReference>
<dbReference type="PROSITE" id="PS00678">
    <property type="entry name" value="WD_REPEATS_1"/>
    <property type="match status" value="1"/>
</dbReference>
<dbReference type="SMART" id="SM00320">
    <property type="entry name" value="WD40"/>
    <property type="match status" value="6"/>
</dbReference>
<accession>A0AAV1ILA1</accession>
<dbReference type="InterPro" id="IPR036322">
    <property type="entry name" value="WD40_repeat_dom_sf"/>
</dbReference>
<comment type="caution">
    <text evidence="8">The sequence shown here is derived from an EMBL/GenBank/DDBJ whole genome shotgun (WGS) entry which is preliminary data.</text>
</comment>
<gene>
    <name evidence="8" type="ORF">CVIRNUC_010203</name>
</gene>
<keyword evidence="9" id="KW-1185">Reference proteome</keyword>
<organism evidence="8 9">
    <name type="scientific">Coccomyxa viridis</name>
    <dbReference type="NCBI Taxonomy" id="1274662"/>
    <lineage>
        <taxon>Eukaryota</taxon>
        <taxon>Viridiplantae</taxon>
        <taxon>Chlorophyta</taxon>
        <taxon>core chlorophytes</taxon>
        <taxon>Trebouxiophyceae</taxon>
        <taxon>Trebouxiophyceae incertae sedis</taxon>
        <taxon>Coccomyxaceae</taxon>
        <taxon>Coccomyxa</taxon>
    </lineage>
</organism>
<dbReference type="EMBL" id="CAUYUE010000016">
    <property type="protein sequence ID" value="CAK0786987.1"/>
    <property type="molecule type" value="Genomic_DNA"/>
</dbReference>
<dbReference type="SUPFAM" id="SSF50978">
    <property type="entry name" value="WD40 repeat-like"/>
    <property type="match status" value="1"/>
</dbReference>
<dbReference type="PROSITE" id="PS50294">
    <property type="entry name" value="WD_REPEATS_REGION"/>
    <property type="match status" value="1"/>
</dbReference>
<dbReference type="AlphaFoldDB" id="A0AAV1ILA1"/>
<keyword evidence="2 6" id="KW-0853">WD repeat</keyword>
<evidence type="ECO:0000256" key="5">
    <source>
        <dbReference type="ARBA" id="ARBA00023163"/>
    </source>
</evidence>
<keyword evidence="4" id="KW-0805">Transcription regulation</keyword>
<evidence type="ECO:0000256" key="4">
    <source>
        <dbReference type="ARBA" id="ARBA00023015"/>
    </source>
</evidence>
<comment type="similarity">
    <text evidence="1">Belongs to the WD repeat ESC family.</text>
</comment>
<evidence type="ECO:0000256" key="7">
    <source>
        <dbReference type="SAM" id="MobiDB-lite"/>
    </source>
</evidence>
<keyword evidence="3" id="KW-0677">Repeat</keyword>
<protein>
    <submittedName>
        <fullName evidence="8">Uncharacterized protein</fullName>
    </submittedName>
</protein>
<evidence type="ECO:0000256" key="6">
    <source>
        <dbReference type="PROSITE-ProRule" id="PRU00221"/>
    </source>
</evidence>
<dbReference type="InterPro" id="IPR051243">
    <property type="entry name" value="PcG_WD-repeat"/>
</dbReference>
<evidence type="ECO:0000256" key="2">
    <source>
        <dbReference type="ARBA" id="ARBA00022574"/>
    </source>
</evidence>
<dbReference type="PANTHER" id="PTHR10253">
    <property type="entry name" value="POLYCOMB PROTEIN"/>
    <property type="match status" value="1"/>
</dbReference>
<dbReference type="Pfam" id="PF00400">
    <property type="entry name" value="WD40"/>
    <property type="match status" value="2"/>
</dbReference>